<keyword evidence="4" id="KW-1185">Reference proteome</keyword>
<keyword evidence="2" id="KW-0812">Transmembrane</keyword>
<sequence>MEWLISLAPVLGPLFGMTGVLGGAWMVHRRENRKNKKDAHTAEANTYVASVQTVTDGFTQLLEQQRATNAQTLERVATLETKQTALERKVEVLEEEQRQWRRWKAAAVEYIHQLRDLVAKLYERPVPAPPREIAEDLGDSPTS</sequence>
<dbReference type="Proteomes" id="UP001601288">
    <property type="component" value="Unassembled WGS sequence"/>
</dbReference>
<name>A0ABW6LFV7_9ACTN</name>
<protein>
    <submittedName>
        <fullName evidence="3">Uncharacterized protein</fullName>
    </submittedName>
</protein>
<evidence type="ECO:0000313" key="4">
    <source>
        <dbReference type="Proteomes" id="UP001601288"/>
    </source>
</evidence>
<feature type="coiled-coil region" evidence="1">
    <location>
        <begin position="62"/>
        <end position="99"/>
    </location>
</feature>
<reference evidence="3 4" key="1">
    <citation type="submission" date="2024-10" db="EMBL/GenBank/DDBJ databases">
        <title>The Natural Products Discovery Center: Release of the First 8490 Sequenced Strains for Exploring Actinobacteria Biosynthetic Diversity.</title>
        <authorList>
            <person name="Kalkreuter E."/>
            <person name="Kautsar S.A."/>
            <person name="Yang D."/>
            <person name="Bader C.D."/>
            <person name="Teijaro C.N."/>
            <person name="Fluegel L."/>
            <person name="Davis C.M."/>
            <person name="Simpson J.R."/>
            <person name="Lauterbach L."/>
            <person name="Steele A.D."/>
            <person name="Gui C."/>
            <person name="Meng S."/>
            <person name="Li G."/>
            <person name="Viehrig K."/>
            <person name="Ye F."/>
            <person name="Su P."/>
            <person name="Kiefer A.F."/>
            <person name="Nichols A."/>
            <person name="Cepeda A.J."/>
            <person name="Yan W."/>
            <person name="Fan B."/>
            <person name="Jiang Y."/>
            <person name="Adhikari A."/>
            <person name="Zheng C.-J."/>
            <person name="Schuster L."/>
            <person name="Cowan T.M."/>
            <person name="Smanski M.J."/>
            <person name="Chevrette M.G."/>
            <person name="De Carvalho L.P.S."/>
            <person name="Shen B."/>
        </authorList>
    </citation>
    <scope>NUCLEOTIDE SEQUENCE [LARGE SCALE GENOMIC DNA]</scope>
    <source>
        <strain evidence="3 4">NPDC007066</strain>
    </source>
</reference>
<keyword evidence="1" id="KW-0175">Coiled coil</keyword>
<dbReference type="EMBL" id="JBIAFP010000008">
    <property type="protein sequence ID" value="MFE9226086.1"/>
    <property type="molecule type" value="Genomic_DNA"/>
</dbReference>
<accession>A0ABW6LFV7</accession>
<comment type="caution">
    <text evidence="3">The sequence shown here is derived from an EMBL/GenBank/DDBJ whole genome shotgun (WGS) entry which is preliminary data.</text>
</comment>
<proteinExistence type="predicted"/>
<dbReference type="RefSeq" id="WP_319646738.1">
    <property type="nucleotide sequence ID" value="NZ_JBEYGJ010000003.1"/>
</dbReference>
<evidence type="ECO:0000256" key="2">
    <source>
        <dbReference type="SAM" id="Phobius"/>
    </source>
</evidence>
<organism evidence="3 4">
    <name type="scientific">Streptomyces massasporeus</name>
    <dbReference type="NCBI Taxonomy" id="67324"/>
    <lineage>
        <taxon>Bacteria</taxon>
        <taxon>Bacillati</taxon>
        <taxon>Actinomycetota</taxon>
        <taxon>Actinomycetes</taxon>
        <taxon>Kitasatosporales</taxon>
        <taxon>Streptomycetaceae</taxon>
        <taxon>Streptomyces</taxon>
    </lineage>
</organism>
<gene>
    <name evidence="3" type="ORF">ACFYM3_15895</name>
</gene>
<feature type="transmembrane region" description="Helical" evidence="2">
    <location>
        <begin position="6"/>
        <end position="27"/>
    </location>
</feature>
<keyword evidence="2" id="KW-0472">Membrane</keyword>
<evidence type="ECO:0000256" key="1">
    <source>
        <dbReference type="SAM" id="Coils"/>
    </source>
</evidence>
<keyword evidence="2" id="KW-1133">Transmembrane helix</keyword>
<evidence type="ECO:0000313" key="3">
    <source>
        <dbReference type="EMBL" id="MFE9226086.1"/>
    </source>
</evidence>